<organism evidence="1 2">
    <name type="scientific">Haematococcus lacustris</name>
    <name type="common">Green alga</name>
    <name type="synonym">Haematococcus pluvialis</name>
    <dbReference type="NCBI Taxonomy" id="44745"/>
    <lineage>
        <taxon>Eukaryota</taxon>
        <taxon>Viridiplantae</taxon>
        <taxon>Chlorophyta</taxon>
        <taxon>core chlorophytes</taxon>
        <taxon>Chlorophyceae</taxon>
        <taxon>CS clade</taxon>
        <taxon>Chlamydomonadales</taxon>
        <taxon>Haematococcaceae</taxon>
        <taxon>Haematococcus</taxon>
    </lineage>
</organism>
<dbReference type="AlphaFoldDB" id="A0A699Z4N1"/>
<keyword evidence="2" id="KW-1185">Reference proteome</keyword>
<evidence type="ECO:0000313" key="2">
    <source>
        <dbReference type="Proteomes" id="UP000485058"/>
    </source>
</evidence>
<accession>A0A699Z4N1</accession>
<dbReference type="Proteomes" id="UP000485058">
    <property type="component" value="Unassembled WGS sequence"/>
</dbReference>
<comment type="caution">
    <text evidence="1">The sequence shown here is derived from an EMBL/GenBank/DDBJ whole genome shotgun (WGS) entry which is preliminary data.</text>
</comment>
<gene>
    <name evidence="1" type="ORF">HaLaN_13578</name>
</gene>
<reference evidence="1 2" key="1">
    <citation type="submission" date="2020-02" db="EMBL/GenBank/DDBJ databases">
        <title>Draft genome sequence of Haematococcus lacustris strain NIES-144.</title>
        <authorList>
            <person name="Morimoto D."/>
            <person name="Nakagawa S."/>
            <person name="Yoshida T."/>
            <person name="Sawayama S."/>
        </authorList>
    </citation>
    <scope>NUCLEOTIDE SEQUENCE [LARGE SCALE GENOMIC DNA]</scope>
    <source>
        <strain evidence="1 2">NIES-144</strain>
    </source>
</reference>
<name>A0A699Z4N1_HAELA</name>
<sequence length="77" mass="8581">MVLSRTDFRGTKVAGRMRRRRRMKGVAGDCSLRPALTPALLWLGHTGEAGWQDGPADAALLWCPMYCKATRAGDVYW</sequence>
<dbReference type="EMBL" id="BLLF01001087">
    <property type="protein sequence ID" value="GFH17041.1"/>
    <property type="molecule type" value="Genomic_DNA"/>
</dbReference>
<proteinExistence type="predicted"/>
<protein>
    <submittedName>
        <fullName evidence="1">Uncharacterized protein</fullName>
    </submittedName>
</protein>
<evidence type="ECO:0000313" key="1">
    <source>
        <dbReference type="EMBL" id="GFH17041.1"/>
    </source>
</evidence>